<sequence>MRPSTIRCTLDLELLERITARRAELDELEEQLAKQLAEVRAERDELAIAEPVLERMNEQLAAQRASSAPTPGQVGGQAVMLVPLRTPNTEEAALPPDYQRILAAVRQAAGPVMARQVGEVLGVDVSVRGKLEPLRGKLVRLADHGWLRKLPHGRFSTLL</sequence>
<evidence type="ECO:0000256" key="1">
    <source>
        <dbReference type="SAM" id="Coils"/>
    </source>
</evidence>
<keyword evidence="3" id="KW-1185">Reference proteome</keyword>
<dbReference type="Proteomes" id="UP001180754">
    <property type="component" value="Unassembled WGS sequence"/>
</dbReference>
<accession>A0ABU2XS90</accession>
<dbReference type="RefSeq" id="WP_311728478.1">
    <property type="nucleotide sequence ID" value="NZ_JAVRFD010000023.1"/>
</dbReference>
<feature type="coiled-coil region" evidence="1">
    <location>
        <begin position="15"/>
        <end position="49"/>
    </location>
</feature>
<name>A0ABU2XS90_9ACTN</name>
<comment type="caution">
    <text evidence="2">The sequence shown here is derived from an EMBL/GenBank/DDBJ whole genome shotgun (WGS) entry which is preliminary data.</text>
</comment>
<protein>
    <submittedName>
        <fullName evidence="2">Uncharacterized protein</fullName>
    </submittedName>
</protein>
<evidence type="ECO:0000313" key="3">
    <source>
        <dbReference type="Proteomes" id="UP001180754"/>
    </source>
</evidence>
<dbReference type="EMBL" id="JAVRFD010000023">
    <property type="protein sequence ID" value="MDT0547930.1"/>
    <property type="molecule type" value="Genomic_DNA"/>
</dbReference>
<gene>
    <name evidence="2" type="ORF">RND15_35350</name>
</gene>
<evidence type="ECO:0000313" key="2">
    <source>
        <dbReference type="EMBL" id="MDT0547930.1"/>
    </source>
</evidence>
<reference evidence="2" key="1">
    <citation type="submission" date="2024-05" db="EMBL/GenBank/DDBJ databases">
        <title>30 novel species of actinomycetes from the DSMZ collection.</title>
        <authorList>
            <person name="Nouioui I."/>
        </authorList>
    </citation>
    <scope>NUCLEOTIDE SEQUENCE</scope>
    <source>
        <strain evidence="2">DSM 41529</strain>
    </source>
</reference>
<proteinExistence type="predicted"/>
<keyword evidence="1" id="KW-0175">Coiled coil</keyword>
<organism evidence="2 3">
    <name type="scientific">Streptomyces lonegramiae</name>
    <dbReference type="NCBI Taxonomy" id="3075524"/>
    <lineage>
        <taxon>Bacteria</taxon>
        <taxon>Bacillati</taxon>
        <taxon>Actinomycetota</taxon>
        <taxon>Actinomycetes</taxon>
        <taxon>Kitasatosporales</taxon>
        <taxon>Streptomycetaceae</taxon>
        <taxon>Streptomyces</taxon>
    </lineage>
</organism>